<dbReference type="GeneID" id="39876751"/>
<feature type="transmembrane region" description="Helical" evidence="1">
    <location>
        <begin position="207"/>
        <end position="235"/>
    </location>
</feature>
<sequence>MVIITCKILFSKNEFLLLTTCQAWRIILPNVIVNLLLELMFETTFNSSKLSVELLHKLILAKHNWTLFLLNLLSRLVNRRPGRILDLLLSFAVELVNCFFKATNCTFKISCDFISKLPFNFCTNFIPHFTQPLVHGLGGAFLLAGGRKGIVCRRFKLLIKFLSNRRDSVQDASDVCAIGAEKHRLQFVAHLTGHGGECTQDDSGDRVLLTLCASAVTAIAYAFCVAFYVTCQLFLNLRDYARFNTVRFLQFPVKIIGECLAACLHSLNAFCNISAVAIFHALNLSACFICLDLKLFLKTICDILDGVTCTPINNLVINLITYQTVMRQNSLFNPALHYILERPLPSKCTEIILYLGLNPIQA</sequence>
<organism evidence="2 3">
    <name type="scientific">Babesia ovata</name>
    <dbReference type="NCBI Taxonomy" id="189622"/>
    <lineage>
        <taxon>Eukaryota</taxon>
        <taxon>Sar</taxon>
        <taxon>Alveolata</taxon>
        <taxon>Apicomplexa</taxon>
        <taxon>Aconoidasida</taxon>
        <taxon>Piroplasmida</taxon>
        <taxon>Babesiidae</taxon>
        <taxon>Babesia</taxon>
    </lineage>
</organism>
<evidence type="ECO:0000256" key="1">
    <source>
        <dbReference type="SAM" id="Phobius"/>
    </source>
</evidence>
<protein>
    <submittedName>
        <fullName evidence="2">Uncharacterized protein</fullName>
    </submittedName>
</protein>
<evidence type="ECO:0000313" key="3">
    <source>
        <dbReference type="Proteomes" id="UP000236319"/>
    </source>
</evidence>
<reference evidence="2 3" key="1">
    <citation type="journal article" date="2017" name="BMC Genomics">
        <title>Whole-genome assembly of Babesia ovata and comparative genomics between closely related pathogens.</title>
        <authorList>
            <person name="Yamagishi J."/>
            <person name="Asada M."/>
            <person name="Hakimi H."/>
            <person name="Tanaka T.Q."/>
            <person name="Sugimoto C."/>
            <person name="Kawazu S."/>
        </authorList>
    </citation>
    <scope>NUCLEOTIDE SEQUENCE [LARGE SCALE GENOMIC DNA]</scope>
    <source>
        <strain evidence="2 3">Miyake</strain>
    </source>
</reference>
<keyword evidence="1" id="KW-1133">Transmembrane helix</keyword>
<keyword evidence="3" id="KW-1185">Reference proteome</keyword>
<dbReference type="VEuPathDB" id="PiroplasmaDB:BOVATA_044740"/>
<dbReference type="AlphaFoldDB" id="A0A2H6KJ28"/>
<dbReference type="Proteomes" id="UP000236319">
    <property type="component" value="Unassembled WGS sequence"/>
</dbReference>
<dbReference type="RefSeq" id="XP_028869224.1">
    <property type="nucleotide sequence ID" value="XM_029013391.1"/>
</dbReference>
<evidence type="ECO:0000313" key="2">
    <source>
        <dbReference type="EMBL" id="GBE62981.1"/>
    </source>
</evidence>
<dbReference type="EMBL" id="BDSA01000010">
    <property type="protein sequence ID" value="GBE62981.1"/>
    <property type="molecule type" value="Genomic_DNA"/>
</dbReference>
<keyword evidence="1" id="KW-0472">Membrane</keyword>
<proteinExistence type="predicted"/>
<name>A0A2H6KJ28_9APIC</name>
<accession>A0A2H6KJ28</accession>
<comment type="caution">
    <text evidence="2">The sequence shown here is derived from an EMBL/GenBank/DDBJ whole genome shotgun (WGS) entry which is preliminary data.</text>
</comment>
<keyword evidence="1" id="KW-0812">Transmembrane</keyword>
<gene>
    <name evidence="2" type="ORF">BOVATA_044740</name>
</gene>